<evidence type="ECO:0000313" key="3">
    <source>
        <dbReference type="Proteomes" id="UP001597036"/>
    </source>
</evidence>
<keyword evidence="3" id="KW-1185">Reference proteome</keyword>
<evidence type="ECO:0000313" key="2">
    <source>
        <dbReference type="EMBL" id="MFD0704478.1"/>
    </source>
</evidence>
<dbReference type="PANTHER" id="PTHR11328">
    <property type="entry name" value="MAJOR FACILITATOR SUPERFAMILY DOMAIN-CONTAINING PROTEIN"/>
    <property type="match status" value="1"/>
</dbReference>
<reference evidence="3" key="1">
    <citation type="journal article" date="2019" name="Int. J. Syst. Evol. Microbiol.">
        <title>The Global Catalogue of Microorganisms (GCM) 10K type strain sequencing project: providing services to taxonomists for standard genome sequencing and annotation.</title>
        <authorList>
            <consortium name="The Broad Institute Genomics Platform"/>
            <consortium name="The Broad Institute Genome Sequencing Center for Infectious Disease"/>
            <person name="Wu L."/>
            <person name="Ma J."/>
        </authorList>
    </citation>
    <scope>NUCLEOTIDE SEQUENCE [LARGE SCALE GENOMIC DNA]</scope>
    <source>
        <strain evidence="3">CCM 8604</strain>
    </source>
</reference>
<dbReference type="Pfam" id="PF13347">
    <property type="entry name" value="MFS_2"/>
    <property type="match status" value="1"/>
</dbReference>
<proteinExistence type="predicted"/>
<protein>
    <submittedName>
        <fullName evidence="2">MFS transporter</fullName>
    </submittedName>
</protein>
<dbReference type="InterPro" id="IPR036259">
    <property type="entry name" value="MFS_trans_sf"/>
</dbReference>
<feature type="transmembrane region" description="Helical" evidence="1">
    <location>
        <begin position="424"/>
        <end position="442"/>
    </location>
</feature>
<feature type="transmembrane region" description="Helical" evidence="1">
    <location>
        <begin position="83"/>
        <end position="106"/>
    </location>
</feature>
<feature type="transmembrane region" description="Helical" evidence="1">
    <location>
        <begin position="127"/>
        <end position="144"/>
    </location>
</feature>
<dbReference type="PANTHER" id="PTHR11328:SF24">
    <property type="entry name" value="MAJOR FACILITATOR SUPERFAMILY (MFS) PROFILE DOMAIN-CONTAINING PROTEIN"/>
    <property type="match status" value="1"/>
</dbReference>
<feature type="transmembrane region" description="Helical" evidence="1">
    <location>
        <begin position="228"/>
        <end position="250"/>
    </location>
</feature>
<feature type="transmembrane region" description="Helical" evidence="1">
    <location>
        <begin position="201"/>
        <end position="222"/>
    </location>
</feature>
<name>A0ABW2Y3X8_9BIFI</name>
<feature type="transmembrane region" description="Helical" evidence="1">
    <location>
        <begin position="286"/>
        <end position="303"/>
    </location>
</feature>
<dbReference type="Proteomes" id="UP001597036">
    <property type="component" value="Unassembled WGS sequence"/>
</dbReference>
<keyword evidence="1" id="KW-1133">Transmembrane helix</keyword>
<dbReference type="EMBL" id="JBHTHQ010000012">
    <property type="protein sequence ID" value="MFD0704478.1"/>
    <property type="molecule type" value="Genomic_DNA"/>
</dbReference>
<evidence type="ECO:0000256" key="1">
    <source>
        <dbReference type="SAM" id="Phobius"/>
    </source>
</evidence>
<sequence length="479" mass="52531">MEMRKSSELHTVSMDGVQDEMSKTSNTSKDTKELATPKIMWLFATGQLGWAILSGIISNWLVYYYQPSDVLQAKGLPVFITQGAIVLGLTMIGVITASGRLIDAFLDPWIGAKSDSCKHPLGRRMPFMRYAAVPFGVITTLVFISPVNHQSIWNDAVLFILVLAFYFCMTCYCTPFNALIPELGRTQELRINVSTSISTTFFIGTAVAYLVPNIAGLLPAFLGYASSFRITVGILSFIAIICMLVPTFTIDEKKYAKMEPSTIGVWESLSKTFTNHDFQIFICSDVLYWIGLTMFQTGMPFYITKLMGFNDSMAFVFFASMTALSLLCYPVVNIVAKKVGKKPLVATAFMIFVLGFVMTSQSGKFGIPGIVWAVVMVFLAAIPMAILGILPQAVLADIAQSDSIKTGENREGMFYAARTFSMKLGQSVAMVLFTSLALFGSASAGYRLTALVAAGLCLIGGIIFFTYNEKKVLETITEE</sequence>
<feature type="transmembrane region" description="Helical" evidence="1">
    <location>
        <begin position="369"/>
        <end position="390"/>
    </location>
</feature>
<feature type="transmembrane region" description="Helical" evidence="1">
    <location>
        <begin position="344"/>
        <end position="363"/>
    </location>
</feature>
<keyword evidence="1" id="KW-0812">Transmembrane</keyword>
<feature type="transmembrane region" description="Helical" evidence="1">
    <location>
        <begin position="315"/>
        <end position="332"/>
    </location>
</feature>
<feature type="transmembrane region" description="Helical" evidence="1">
    <location>
        <begin position="39"/>
        <end position="63"/>
    </location>
</feature>
<keyword evidence="1" id="KW-0472">Membrane</keyword>
<comment type="caution">
    <text evidence="2">The sequence shown here is derived from an EMBL/GenBank/DDBJ whole genome shotgun (WGS) entry which is preliminary data.</text>
</comment>
<dbReference type="SUPFAM" id="SSF103473">
    <property type="entry name" value="MFS general substrate transporter"/>
    <property type="match status" value="1"/>
</dbReference>
<feature type="transmembrane region" description="Helical" evidence="1">
    <location>
        <begin position="156"/>
        <end position="180"/>
    </location>
</feature>
<gene>
    <name evidence="2" type="ORF">ACFQY8_01765</name>
</gene>
<dbReference type="RefSeq" id="WP_377938011.1">
    <property type="nucleotide sequence ID" value="NZ_JBHTHQ010000012.1"/>
</dbReference>
<accession>A0ABW2Y3X8</accession>
<dbReference type="Gene3D" id="1.20.1250.20">
    <property type="entry name" value="MFS general substrate transporter like domains"/>
    <property type="match status" value="2"/>
</dbReference>
<organism evidence="2 3">
    <name type="scientific">Alloscardovia venturai</name>
    <dbReference type="NCBI Taxonomy" id="1769421"/>
    <lineage>
        <taxon>Bacteria</taxon>
        <taxon>Bacillati</taxon>
        <taxon>Actinomycetota</taxon>
        <taxon>Actinomycetes</taxon>
        <taxon>Bifidobacteriales</taxon>
        <taxon>Bifidobacteriaceae</taxon>
        <taxon>Alloscardovia</taxon>
    </lineage>
</organism>
<dbReference type="InterPro" id="IPR039672">
    <property type="entry name" value="MFS_2"/>
</dbReference>
<feature type="transmembrane region" description="Helical" evidence="1">
    <location>
        <begin position="448"/>
        <end position="467"/>
    </location>
</feature>